<dbReference type="Pfam" id="PF18052">
    <property type="entry name" value="Rx_N"/>
    <property type="match status" value="1"/>
</dbReference>
<dbReference type="InterPro" id="IPR032675">
    <property type="entry name" value="LRR_dom_sf"/>
</dbReference>
<organism evidence="12 13">
    <name type="scientific">Zingiber officinale</name>
    <name type="common">Ginger</name>
    <name type="synonym">Amomum zingiber</name>
    <dbReference type="NCBI Taxonomy" id="94328"/>
    <lineage>
        <taxon>Eukaryota</taxon>
        <taxon>Viridiplantae</taxon>
        <taxon>Streptophyta</taxon>
        <taxon>Embryophyta</taxon>
        <taxon>Tracheophyta</taxon>
        <taxon>Spermatophyta</taxon>
        <taxon>Magnoliopsida</taxon>
        <taxon>Liliopsida</taxon>
        <taxon>Zingiberales</taxon>
        <taxon>Zingiberaceae</taxon>
        <taxon>Zingiber</taxon>
    </lineage>
</organism>
<dbReference type="Gene3D" id="3.40.50.300">
    <property type="entry name" value="P-loop containing nucleotide triphosphate hydrolases"/>
    <property type="match status" value="1"/>
</dbReference>
<evidence type="ECO:0000256" key="1">
    <source>
        <dbReference type="ARBA" id="ARBA00008894"/>
    </source>
</evidence>
<comment type="similarity">
    <text evidence="1">Belongs to the disease resistance NB-LRR family.</text>
</comment>
<dbReference type="SUPFAM" id="SSF52058">
    <property type="entry name" value="L domain-like"/>
    <property type="match status" value="2"/>
</dbReference>
<evidence type="ECO:0000259" key="8">
    <source>
        <dbReference type="Pfam" id="PF00931"/>
    </source>
</evidence>
<feature type="domain" description="Disease resistance protein winged helix" evidence="10">
    <location>
        <begin position="513"/>
        <end position="578"/>
    </location>
</feature>
<feature type="compositionally biased region" description="Low complexity" evidence="7">
    <location>
        <begin position="232"/>
        <end position="242"/>
    </location>
</feature>
<dbReference type="InterPro" id="IPR036388">
    <property type="entry name" value="WH-like_DNA-bd_sf"/>
</dbReference>
<dbReference type="Gene3D" id="1.10.10.10">
    <property type="entry name" value="Winged helix-like DNA-binding domain superfamily/Winged helix DNA-binding domain"/>
    <property type="match status" value="1"/>
</dbReference>
<evidence type="ECO:0000256" key="3">
    <source>
        <dbReference type="ARBA" id="ARBA00022737"/>
    </source>
</evidence>
<name>A0A8J5KE70_ZINOF</name>
<dbReference type="Gene3D" id="3.80.10.10">
    <property type="entry name" value="Ribonuclease Inhibitor"/>
    <property type="match status" value="4"/>
</dbReference>
<proteinExistence type="inferred from homology"/>
<evidence type="ECO:0000313" key="12">
    <source>
        <dbReference type="EMBL" id="KAG6477528.1"/>
    </source>
</evidence>
<dbReference type="Gene3D" id="1.10.8.430">
    <property type="entry name" value="Helical domain of apoptotic protease-activating factors"/>
    <property type="match status" value="1"/>
</dbReference>
<dbReference type="PRINTS" id="PR00364">
    <property type="entry name" value="DISEASERSIST"/>
</dbReference>
<evidence type="ECO:0000259" key="9">
    <source>
        <dbReference type="Pfam" id="PF18052"/>
    </source>
</evidence>
<keyword evidence="13" id="KW-1185">Reference proteome</keyword>
<feature type="domain" description="Disease resistance N-terminal" evidence="9">
    <location>
        <begin position="63"/>
        <end position="154"/>
    </location>
</feature>
<reference evidence="12 13" key="1">
    <citation type="submission" date="2020-08" db="EMBL/GenBank/DDBJ databases">
        <title>Plant Genome Project.</title>
        <authorList>
            <person name="Zhang R.-G."/>
        </authorList>
    </citation>
    <scope>NUCLEOTIDE SEQUENCE [LARGE SCALE GENOMIC DNA]</scope>
    <source>
        <tissue evidence="12">Rhizome</tissue>
    </source>
</reference>
<dbReference type="InterPro" id="IPR027417">
    <property type="entry name" value="P-loop_NTPase"/>
</dbReference>
<dbReference type="FunFam" id="1.10.10.10:FF:000322">
    <property type="entry name" value="Probable disease resistance protein At1g63360"/>
    <property type="match status" value="1"/>
</dbReference>
<dbReference type="PANTHER" id="PTHR36766:SF40">
    <property type="entry name" value="DISEASE RESISTANCE PROTEIN RGA3"/>
    <property type="match status" value="1"/>
</dbReference>
<evidence type="ECO:0000256" key="5">
    <source>
        <dbReference type="ARBA" id="ARBA00022821"/>
    </source>
</evidence>
<feature type="region of interest" description="Disordered" evidence="7">
    <location>
        <begin position="156"/>
        <end position="177"/>
    </location>
</feature>
<dbReference type="Proteomes" id="UP000734854">
    <property type="component" value="Unassembled WGS sequence"/>
</dbReference>
<dbReference type="Pfam" id="PF25019">
    <property type="entry name" value="LRR_R13L1-DRL21"/>
    <property type="match status" value="1"/>
</dbReference>
<dbReference type="SUPFAM" id="SSF52540">
    <property type="entry name" value="P-loop containing nucleoside triphosphate hydrolases"/>
    <property type="match status" value="1"/>
</dbReference>
<dbReference type="InterPro" id="IPR041118">
    <property type="entry name" value="Rx_N"/>
</dbReference>
<evidence type="ECO:0000256" key="4">
    <source>
        <dbReference type="ARBA" id="ARBA00022741"/>
    </source>
</evidence>
<evidence type="ECO:0000256" key="6">
    <source>
        <dbReference type="ARBA" id="ARBA00022840"/>
    </source>
</evidence>
<comment type="caution">
    <text evidence="12">The sequence shown here is derived from an EMBL/GenBank/DDBJ whole genome shotgun (WGS) entry which is preliminary data.</text>
</comment>
<dbReference type="GO" id="GO:0043531">
    <property type="term" value="F:ADP binding"/>
    <property type="evidence" value="ECO:0007669"/>
    <property type="project" value="InterPro"/>
</dbReference>
<keyword evidence="6" id="KW-0067">ATP-binding</keyword>
<dbReference type="Pfam" id="PF00931">
    <property type="entry name" value="NB-ARC"/>
    <property type="match status" value="1"/>
</dbReference>
<dbReference type="InterPro" id="IPR058922">
    <property type="entry name" value="WHD_DRP"/>
</dbReference>
<gene>
    <name evidence="12" type="ORF">ZIOFF_066795</name>
</gene>
<dbReference type="EMBL" id="JACMSC010000018">
    <property type="protein sequence ID" value="KAG6477528.1"/>
    <property type="molecule type" value="Genomic_DNA"/>
</dbReference>
<dbReference type="GO" id="GO:0005524">
    <property type="term" value="F:ATP binding"/>
    <property type="evidence" value="ECO:0007669"/>
    <property type="project" value="UniProtKB-KW"/>
</dbReference>
<keyword evidence="3" id="KW-0677">Repeat</keyword>
<dbReference type="InterPro" id="IPR056789">
    <property type="entry name" value="LRR_R13L1-DRL21"/>
</dbReference>
<evidence type="ECO:0000259" key="11">
    <source>
        <dbReference type="Pfam" id="PF25019"/>
    </source>
</evidence>
<feature type="region of interest" description="Disordered" evidence="7">
    <location>
        <begin position="223"/>
        <end position="245"/>
    </location>
</feature>
<evidence type="ECO:0000256" key="2">
    <source>
        <dbReference type="ARBA" id="ARBA00022614"/>
    </source>
</evidence>
<dbReference type="InterPro" id="IPR042197">
    <property type="entry name" value="Apaf_helical"/>
</dbReference>
<dbReference type="Pfam" id="PF23559">
    <property type="entry name" value="WHD_DRP"/>
    <property type="match status" value="1"/>
</dbReference>
<keyword evidence="5" id="KW-0611">Plant defense</keyword>
<evidence type="ECO:0000313" key="13">
    <source>
        <dbReference type="Proteomes" id="UP000734854"/>
    </source>
</evidence>
<evidence type="ECO:0000256" key="7">
    <source>
        <dbReference type="SAM" id="MobiDB-lite"/>
    </source>
</evidence>
<feature type="domain" description="NB-ARC" evidence="8">
    <location>
        <begin position="273"/>
        <end position="425"/>
    </location>
</feature>
<dbReference type="InterPro" id="IPR002182">
    <property type="entry name" value="NB-ARC"/>
</dbReference>
<sequence>MDCSNFMEPLVGKASDCAGQQFSVQNGVEDENTRREEGSIKQLEIMIGWFALTALGWLAESIMVALVGKAVDRAVQQFGEQRGVEDDLEKLKDSLVHARLTISTVECLRINDEVLQQRLKELLIRLKNAAYDADDLLDEFQYRILKQQIEQQGDEAGKQASSSFYSAPPPSKRTKTSIASYTSGLFRKGDDDDDDDNVQKIRKILDDNSAALEKIYSSLGAGDDRGKKQLVSSASRQTSSFSTEPQLFGRDKELQELKDLFLKPAVASEFGQSGVSVLSIYGMGGIGKTTLAQEVFNDSSVKEYFKLRIWVCVSEYFCIDRLTREIVECATTEKCDLTNLATLQKIVNEKITPERFLLVLDDVWNEDRHKWEILCAPLRSGKPGSKILVTTRSRKIADMVSDVDAIHLQALDEESFWEFFKKCAFGCSNSGAHHPHMEAMAKQMTHKLKGLPLAAKALGGLLSMKLDEQYWENILDSEIWQLPQEENGIMPVLQLSYQHLPPHLKQCFAFCSLFPKDYKFSESELIGIWMAEGFIVPRESTRMEELGSNYFHELVNRSFFQKSKHGEFIMHDLMHDLAELISADESYRVEEGKSHDIPCTIRHLSIYIEKEDMLTRLLTEFSHWNELRTMMLSIGLANMSLNFDFGFLEKLKNIRVLVMKNRFLKELPNSIDKLIHLRYLDLYGSYNIERLPESLCNLYNLQTLKLYGYHKLERLPHDMMKLINLRNLTGVVKLIADITEVGKLASLQNLPAFKVTKDNGHKLAELNGLKQLRGILRITNLENVENKNEANIASLKSKEHLNRLELEWTSLQDVDLHISEQVLEGLQPHHNLQRLTIRGYNGARPPNWLYEQVYSRLEGLKLENCKSWNDLSVIGQLPQLKSLSLVRIPVHTQNLHKLFDPKVCKFFSQLKSLVLEGITMLEDLPNLGQLPCLTSICIENLPGVKMIGDKFFAMTEEGSCFPRLCTLRFTEMPTWEEFYGSDNRNLFPCLVDLDISNCQKLQTLPALPPSIQHVKLKNVGLVDCPRFWKAIDECSSTTTSVSLTYLSIQNCPNLTSLDPGLLPHHLFPCLVDLDISNCQKLQMLPPLPPSIQQLKLNNVGLVDCPRFWKAFDEGSSTTNSATLTYLSIQNCPHLTSLEPVLLPHHLQHIHLKKCEQLSWVPVKKLKELTSLRSLSIEECPKLMSMSTPDEYIDFQLPPSIEKLCLTDCGNLSKSLPGLLSLTPLLISKFPNLVSFPLEPWPRVIHLEIQKTTNNLELLRIKGCPNLLLHIIHNLPVLELEIDDTAFMKQSPIKNLLSSVSKLTISSLGEAVMFEGEDQESLQSLTSLQKLCFSDCWNLQSLPTKLYTLKSLRVLMIHNCPQIQSLPDKGLPPSLIEIGFKDCDPALEQQLTRHLVENPKIRFLQYQEDMWRNGDFLRLSFCLATGVRGGGGCHLEENERTVGLAMSRCEGHGGERQSMGRHWWGTLGLPIGKEMKAAEPRTWLLVRCGSSILRFELAEPFEAATKSLTRIESTRPCGRGER</sequence>
<protein>
    <submittedName>
        <fullName evidence="12">Uncharacterized protein</fullName>
    </submittedName>
</protein>
<evidence type="ECO:0000259" key="10">
    <source>
        <dbReference type="Pfam" id="PF23559"/>
    </source>
</evidence>
<accession>A0A8J5KE70</accession>
<dbReference type="GO" id="GO:0002758">
    <property type="term" value="P:innate immune response-activating signaling pathway"/>
    <property type="evidence" value="ECO:0007669"/>
    <property type="project" value="UniProtKB-ARBA"/>
</dbReference>
<dbReference type="Gene3D" id="1.20.5.4130">
    <property type="match status" value="1"/>
</dbReference>
<keyword evidence="4" id="KW-0547">Nucleotide-binding</keyword>
<dbReference type="GO" id="GO:0042742">
    <property type="term" value="P:defense response to bacterium"/>
    <property type="evidence" value="ECO:0007669"/>
    <property type="project" value="UniProtKB-ARBA"/>
</dbReference>
<dbReference type="GO" id="GO:0009626">
    <property type="term" value="P:plant-type hypersensitive response"/>
    <property type="evidence" value="ECO:0007669"/>
    <property type="project" value="UniProtKB-ARBA"/>
</dbReference>
<dbReference type="FunFam" id="3.40.50.300:FF:001091">
    <property type="entry name" value="Probable disease resistance protein At1g61300"/>
    <property type="match status" value="1"/>
</dbReference>
<dbReference type="PANTHER" id="PTHR36766">
    <property type="entry name" value="PLANT BROAD-SPECTRUM MILDEW RESISTANCE PROTEIN RPW8"/>
    <property type="match status" value="1"/>
</dbReference>
<feature type="domain" description="R13L1/DRL21-like LRR repeat region" evidence="11">
    <location>
        <begin position="763"/>
        <end position="886"/>
    </location>
</feature>
<keyword evidence="2" id="KW-0433">Leucine-rich repeat</keyword>